<proteinExistence type="predicted"/>
<accession>A0A7I7SFA1</accession>
<comment type="caution">
    <text evidence="1">The sequence shown here is derived from an EMBL/GenBank/DDBJ whole genome shotgun (WGS) entry which is preliminary data.</text>
</comment>
<name>A0A7I7SFA1_9MYCO</name>
<dbReference type="OrthoDB" id="4761878at2"/>
<sequence>MRFNPPPNWPPAPPGWVPEPTWQPDPAWGPPPPGWPLWVDDAAAGAPRPPQIRRWWILAAVLVVVVALGAGAAWLVTRGHVDGADPIPVKPSVKADITELSAGLLVDKSAFPDLGADADWTDLSQGGDDDDSEFGPPEDIVVTPPECADIVDAPRSTTAAIGRKVSTFTTDHRRSFASQLAIGPERVALRKLIGSCGTFEITNTGTGGFQSLTATVTPLQVSGLPDWAVAYTMELTDPDSGMLMVMATAASYCRGILVDAISADDVATGDNAADQVGADVAEDLLRLLTAQVDTIETAP</sequence>
<gene>
    <name evidence="1" type="ORF">B8W67_16610</name>
</gene>
<keyword evidence="2" id="KW-1185">Reference proteome</keyword>
<protein>
    <submittedName>
        <fullName evidence="1">Uncharacterized protein</fullName>
    </submittedName>
</protein>
<reference evidence="1 2" key="1">
    <citation type="submission" date="2017-04" db="EMBL/GenBank/DDBJ databases">
        <title>The new phylogeny of genus Mycobacterium.</title>
        <authorList>
            <person name="Tortoli E."/>
            <person name="Trovato A."/>
            <person name="Cirillo D.M."/>
        </authorList>
    </citation>
    <scope>NUCLEOTIDE SEQUENCE [LARGE SCALE GENOMIC DNA]</scope>
    <source>
        <strain evidence="1 2">KCTC 19819</strain>
    </source>
</reference>
<organism evidence="1 2">
    <name type="scientific">Mycolicibacillus koreensis</name>
    <dbReference type="NCBI Taxonomy" id="1069220"/>
    <lineage>
        <taxon>Bacteria</taxon>
        <taxon>Bacillati</taxon>
        <taxon>Actinomycetota</taxon>
        <taxon>Actinomycetes</taxon>
        <taxon>Mycobacteriales</taxon>
        <taxon>Mycobacteriaceae</taxon>
        <taxon>Mycolicibacillus</taxon>
    </lineage>
</organism>
<dbReference type="EMBL" id="NCXO01000046">
    <property type="protein sequence ID" value="OSC31169.1"/>
    <property type="molecule type" value="Genomic_DNA"/>
</dbReference>
<dbReference type="RefSeq" id="WP_085305098.1">
    <property type="nucleotide sequence ID" value="NZ_AP022594.1"/>
</dbReference>
<dbReference type="Proteomes" id="UP000193577">
    <property type="component" value="Unassembled WGS sequence"/>
</dbReference>
<dbReference type="AlphaFoldDB" id="A0A7I7SFA1"/>
<evidence type="ECO:0000313" key="2">
    <source>
        <dbReference type="Proteomes" id="UP000193577"/>
    </source>
</evidence>
<evidence type="ECO:0000313" key="1">
    <source>
        <dbReference type="EMBL" id="OSC31169.1"/>
    </source>
</evidence>